<dbReference type="STRING" id="1108044.GOOTI_090_00120"/>
<comment type="caution">
    <text evidence="3">The sequence shown here is derived from an EMBL/GenBank/DDBJ whole genome shotgun (WGS) entry which is preliminary data.</text>
</comment>
<dbReference type="InterPro" id="IPR013320">
    <property type="entry name" value="ConA-like_dom_sf"/>
</dbReference>
<dbReference type="EMBL" id="BAFB01000090">
    <property type="protein sequence ID" value="GAB33982.1"/>
    <property type="molecule type" value="Genomic_DNA"/>
</dbReference>
<gene>
    <name evidence="3" type="ORF">GOOTI_090_00120</name>
</gene>
<evidence type="ECO:0000256" key="1">
    <source>
        <dbReference type="SAM" id="SignalP"/>
    </source>
</evidence>
<dbReference type="CDD" id="cd00413">
    <property type="entry name" value="Glyco_hydrolase_16"/>
    <property type="match status" value="1"/>
</dbReference>
<dbReference type="SUPFAM" id="SSF49899">
    <property type="entry name" value="Concanavalin A-like lectins/glucanases"/>
    <property type="match status" value="1"/>
</dbReference>
<evidence type="ECO:0000313" key="4">
    <source>
        <dbReference type="Proteomes" id="UP000005038"/>
    </source>
</evidence>
<protein>
    <recommendedName>
        <fullName evidence="2">GH16 domain-containing protein</fullName>
    </recommendedName>
</protein>
<feature type="domain" description="GH16" evidence="2">
    <location>
        <begin position="37"/>
        <end position="273"/>
    </location>
</feature>
<keyword evidence="4" id="KW-1185">Reference proteome</keyword>
<dbReference type="GO" id="GO:0005975">
    <property type="term" value="P:carbohydrate metabolic process"/>
    <property type="evidence" value="ECO:0007669"/>
    <property type="project" value="InterPro"/>
</dbReference>
<proteinExistence type="predicted"/>
<dbReference type="PROSITE" id="PS51762">
    <property type="entry name" value="GH16_2"/>
    <property type="match status" value="1"/>
</dbReference>
<dbReference type="Gene3D" id="2.60.120.200">
    <property type="match status" value="1"/>
</dbReference>
<evidence type="ECO:0000259" key="2">
    <source>
        <dbReference type="PROSITE" id="PS51762"/>
    </source>
</evidence>
<reference evidence="3" key="1">
    <citation type="submission" date="2012-02" db="EMBL/GenBank/DDBJ databases">
        <title>Whole genome shotgun sequence of Gordonia otitidis NBRC 100426.</title>
        <authorList>
            <person name="Yoshida I."/>
            <person name="Hosoyama A."/>
            <person name="Tsuchikane K."/>
            <person name="Katsumata H."/>
            <person name="Yamazaki S."/>
            <person name="Fujita N."/>
        </authorList>
    </citation>
    <scope>NUCLEOTIDE SEQUENCE [LARGE SCALE GENOMIC DNA]</scope>
    <source>
        <strain evidence="3">NBRC 100426</strain>
    </source>
</reference>
<keyword evidence="1" id="KW-0732">Signal</keyword>
<evidence type="ECO:0000313" key="3">
    <source>
        <dbReference type="EMBL" id="GAB33982.1"/>
    </source>
</evidence>
<dbReference type="GO" id="GO:0004553">
    <property type="term" value="F:hydrolase activity, hydrolyzing O-glycosyl compounds"/>
    <property type="evidence" value="ECO:0007669"/>
    <property type="project" value="InterPro"/>
</dbReference>
<feature type="signal peptide" evidence="1">
    <location>
        <begin position="1"/>
        <end position="25"/>
    </location>
</feature>
<name>H5TKH4_GORO1</name>
<sequence>MLARGMRRLMIVAFTLGLCASLATAVGEAAPMACSAPAVGTEPVAPGGPGWTRTFVDEFNRCGLGPNWGAYSGQPGGNTNSQWSPSMVTVSGGMLHLRAVQREGSWITGGVANISAPQLYGKWEVRFRVQASDEVSFHLLLWPQANVWPPEIDFLESNDGTRRSASAAVHYWGADGSKQKTMRSVRGDFTRWTRVGVEWLPGQVRYLLNGKVWATASGPLVSPGIPMWLAMQIESGACQQNAKWGILRCPSAGIPPTMQMDVDWVGVYAPASGTALLSHS</sequence>
<dbReference type="AlphaFoldDB" id="H5TKH4"/>
<dbReference type="Pfam" id="PF00722">
    <property type="entry name" value="Glyco_hydro_16"/>
    <property type="match status" value="1"/>
</dbReference>
<feature type="chain" id="PRO_5003599194" description="GH16 domain-containing protein" evidence="1">
    <location>
        <begin position="26"/>
        <end position="280"/>
    </location>
</feature>
<organism evidence="3 4">
    <name type="scientific">Gordonia otitidis (strain DSM 44809 / CCUG 52243 / JCM 12355 / NBRC 100426 / IFM 10032)</name>
    <dbReference type="NCBI Taxonomy" id="1108044"/>
    <lineage>
        <taxon>Bacteria</taxon>
        <taxon>Bacillati</taxon>
        <taxon>Actinomycetota</taxon>
        <taxon>Actinomycetes</taxon>
        <taxon>Mycobacteriales</taxon>
        <taxon>Gordoniaceae</taxon>
        <taxon>Gordonia</taxon>
    </lineage>
</organism>
<dbReference type="InterPro" id="IPR000757">
    <property type="entry name" value="Beta-glucanase-like"/>
</dbReference>
<accession>H5TKH4</accession>
<dbReference type="Proteomes" id="UP000005038">
    <property type="component" value="Unassembled WGS sequence"/>
</dbReference>